<keyword evidence="1" id="KW-0175">Coiled coil</keyword>
<keyword evidence="3" id="KW-1185">Reference proteome</keyword>
<evidence type="ECO:0000313" key="3">
    <source>
        <dbReference type="Proteomes" id="UP000316291"/>
    </source>
</evidence>
<dbReference type="OrthoDB" id="8239443at2"/>
<reference evidence="2 3" key="1">
    <citation type="journal article" date="2015" name="Stand. Genomic Sci.">
        <title>Genomic Encyclopedia of Bacterial and Archaeal Type Strains, Phase III: the genomes of soil and plant-associated and newly described type strains.</title>
        <authorList>
            <person name="Whitman W.B."/>
            <person name="Woyke T."/>
            <person name="Klenk H.P."/>
            <person name="Zhou Y."/>
            <person name="Lilburn T.G."/>
            <person name="Beck B.J."/>
            <person name="De Vos P."/>
            <person name="Vandamme P."/>
            <person name="Eisen J.A."/>
            <person name="Garrity G."/>
            <person name="Hugenholtz P."/>
            <person name="Kyrpides N.C."/>
        </authorList>
    </citation>
    <scope>NUCLEOTIDE SEQUENCE [LARGE SCALE GENOMIC DNA]</scope>
    <source>
        <strain evidence="2 3">CGMCC 1.10948</strain>
    </source>
</reference>
<dbReference type="Proteomes" id="UP000316291">
    <property type="component" value="Unassembled WGS sequence"/>
</dbReference>
<organism evidence="2 3">
    <name type="scientific">Bradyrhizobium huanghuaihaiense</name>
    <dbReference type="NCBI Taxonomy" id="990078"/>
    <lineage>
        <taxon>Bacteria</taxon>
        <taxon>Pseudomonadati</taxon>
        <taxon>Pseudomonadota</taxon>
        <taxon>Alphaproteobacteria</taxon>
        <taxon>Hyphomicrobiales</taxon>
        <taxon>Nitrobacteraceae</taxon>
        <taxon>Bradyrhizobium</taxon>
    </lineage>
</organism>
<evidence type="ECO:0000313" key="2">
    <source>
        <dbReference type="EMBL" id="TWI58289.1"/>
    </source>
</evidence>
<proteinExistence type="predicted"/>
<sequence>MLQLPTLAQVKLDRLDTRAMELHDAVGSIARRASELSRARSTAPASELASMDQELTRLQARLTDLQEQHRNLANLVANIKRWLLGAAGTYEMAKPSRATPEATKMTAAQAVSNLRAQIKALAAERVRVLQAALPAADIKKLASTYVAAQRERGRPKITFDHGRPFQADFNTSVEGAWTAKLDIGAALSWLDPAALEKRLHEEIDKLPQPALTMSADDRAAKLLELEAELLAREQEEEALIELAQEQGLALTRRLDADPRAVLGIGLARAKKQKPERVRAD</sequence>
<dbReference type="RefSeq" id="WP_145832184.1">
    <property type="nucleotide sequence ID" value="NZ_VLLA01000044.1"/>
</dbReference>
<evidence type="ECO:0000256" key="1">
    <source>
        <dbReference type="SAM" id="Coils"/>
    </source>
</evidence>
<comment type="caution">
    <text evidence="2">The sequence shown here is derived from an EMBL/GenBank/DDBJ whole genome shotgun (WGS) entry which is preliminary data.</text>
</comment>
<gene>
    <name evidence="2" type="ORF">IQ16_08195</name>
</gene>
<dbReference type="AlphaFoldDB" id="A0A562QNG9"/>
<name>A0A562QNG9_9BRAD</name>
<accession>A0A562QNG9</accession>
<protein>
    <submittedName>
        <fullName evidence="2">Uncharacterized protein</fullName>
    </submittedName>
</protein>
<dbReference type="EMBL" id="VLLA01000044">
    <property type="protein sequence ID" value="TWI58289.1"/>
    <property type="molecule type" value="Genomic_DNA"/>
</dbReference>
<feature type="coiled-coil region" evidence="1">
    <location>
        <begin position="48"/>
        <end position="75"/>
    </location>
</feature>